<reference evidence="2 3" key="1">
    <citation type="journal article" date="2022" name="Int. J. Syst. Evol. Microbiol.">
        <title>Prevotella herbatica sp. nov., a plant polysaccharide-decomposing anaerobic bacterium isolated from a methanogenic reactor.</title>
        <authorList>
            <person name="Uek A."/>
            <person name="Tonouchi A."/>
            <person name="Kaku N."/>
            <person name="Ueki K."/>
        </authorList>
    </citation>
    <scope>NUCLEOTIDE SEQUENCE [LARGE SCALE GENOMIC DNA]</scope>
    <source>
        <strain evidence="2 3">WR041</strain>
    </source>
</reference>
<keyword evidence="2" id="KW-0436">Ligase</keyword>
<gene>
    <name evidence="2" type="ORF">prwr041_18380</name>
</gene>
<keyword evidence="3" id="KW-1185">Reference proteome</keyword>
<accession>A0ABM7NZI9</accession>
<dbReference type="GO" id="GO:0016874">
    <property type="term" value="F:ligase activity"/>
    <property type="evidence" value="ECO:0007669"/>
    <property type="project" value="UniProtKB-KW"/>
</dbReference>
<dbReference type="PANTHER" id="PTHR43845">
    <property type="entry name" value="BLR5969 PROTEIN"/>
    <property type="match status" value="1"/>
</dbReference>
<feature type="domain" description="AMP-dependent ligase C-terminal" evidence="1">
    <location>
        <begin position="334"/>
        <end position="438"/>
    </location>
</feature>
<dbReference type="InterPro" id="IPR045851">
    <property type="entry name" value="AMP-bd_C_sf"/>
</dbReference>
<evidence type="ECO:0000259" key="1">
    <source>
        <dbReference type="Pfam" id="PF14535"/>
    </source>
</evidence>
<dbReference type="EMBL" id="AP024484">
    <property type="protein sequence ID" value="BCS85945.1"/>
    <property type="molecule type" value="Genomic_DNA"/>
</dbReference>
<dbReference type="Gene3D" id="3.30.300.30">
    <property type="match status" value="1"/>
</dbReference>
<sequence length="440" mass="49734">MKDIEFESIDNIKAFQDDKLRKAVLYLKEHSTYYQRLFDKCHININNIRQIEDLVNIPFTEKKDLQLFNEDFLCVPKEKIIDYITTSGTLGEPVTFGCTEVDLQRLAYNEKKSFSCAGLHPGNILQLMTTIDKRFMAGLAYFLGIRELGASIIRVGNGIPELQWDTIMRIKPDSIMCVPSFIPRLIQYAEEHNIDYKNSSIRKIIGIGEGLRNQDFSLNLLGQQIKNKWNVQLFATYSSTEMGSTFSECEYGCGGHVHPELIIVEIIGEDNMPVADGEIGEVVITTLGVEGMPLLRFRTGDMCAKIVEPCKCGRNSYRLTPLVGRKNNMIKLKGTTLYPPAINDILDNTDYVQNYVVYVQESEAGTDDVVVKVGLKSDALAKHKAIAENPGAIVEDLKNRFRAHLRVSPKVEIHPVAEVQAINFPPKTRKPVKFIDLRKK</sequence>
<protein>
    <submittedName>
        <fullName evidence="2">Phenylacetate--CoA ligase</fullName>
    </submittedName>
</protein>
<proteinExistence type="predicted"/>
<organism evidence="2 3">
    <name type="scientific">Prevotella herbatica</name>
    <dbReference type="NCBI Taxonomy" id="2801997"/>
    <lineage>
        <taxon>Bacteria</taxon>
        <taxon>Pseudomonadati</taxon>
        <taxon>Bacteroidota</taxon>
        <taxon>Bacteroidia</taxon>
        <taxon>Bacteroidales</taxon>
        <taxon>Prevotellaceae</taxon>
        <taxon>Prevotella</taxon>
    </lineage>
</organism>
<dbReference type="Gene3D" id="3.40.50.12780">
    <property type="entry name" value="N-terminal domain of ligase-like"/>
    <property type="match status" value="1"/>
</dbReference>
<dbReference type="InterPro" id="IPR042099">
    <property type="entry name" value="ANL_N_sf"/>
</dbReference>
<dbReference type="PANTHER" id="PTHR43845:SF1">
    <property type="entry name" value="BLR5969 PROTEIN"/>
    <property type="match status" value="1"/>
</dbReference>
<name>A0ABM7NZI9_9BACT</name>
<dbReference type="RefSeq" id="WP_207153546.1">
    <property type="nucleotide sequence ID" value="NZ_AP024484.1"/>
</dbReference>
<evidence type="ECO:0000313" key="3">
    <source>
        <dbReference type="Proteomes" id="UP001319045"/>
    </source>
</evidence>
<dbReference type="InterPro" id="IPR028154">
    <property type="entry name" value="AMP-dep_Lig_C"/>
</dbReference>
<dbReference type="Pfam" id="PF14535">
    <property type="entry name" value="AMP-binding_C_2"/>
    <property type="match status" value="1"/>
</dbReference>
<evidence type="ECO:0000313" key="2">
    <source>
        <dbReference type="EMBL" id="BCS85945.1"/>
    </source>
</evidence>
<dbReference type="SUPFAM" id="SSF56801">
    <property type="entry name" value="Acetyl-CoA synthetase-like"/>
    <property type="match status" value="1"/>
</dbReference>
<dbReference type="Proteomes" id="UP001319045">
    <property type="component" value="Chromosome"/>
</dbReference>